<evidence type="ECO:0000256" key="1">
    <source>
        <dbReference type="SAM" id="MobiDB-lite"/>
    </source>
</evidence>
<reference evidence="2 3" key="1">
    <citation type="submission" date="2017-12" db="EMBL/GenBank/DDBJ databases">
        <title>The draft genome sequence of Brumimicrobium saltpan LHR20.</title>
        <authorList>
            <person name="Do Z.-J."/>
            <person name="Luo H.-R."/>
        </authorList>
    </citation>
    <scope>NUCLEOTIDE SEQUENCE [LARGE SCALE GENOMIC DNA]</scope>
    <source>
        <strain evidence="2 3">LHR20</strain>
    </source>
</reference>
<accession>A0A2I0R5A1</accession>
<feature type="region of interest" description="Disordered" evidence="1">
    <location>
        <begin position="1"/>
        <end position="23"/>
    </location>
</feature>
<dbReference type="AlphaFoldDB" id="A0A2I0R5A1"/>
<sequence length="78" mass="9450">MNSKRKNQRKRPKKAEKKGKKKAHFLGLSSSFVKVFDNKKFDSMSEQRNGWQILESRRFKLKKDNQNYYCKTRRARPL</sequence>
<keyword evidence="3" id="KW-1185">Reference proteome</keyword>
<dbReference type="Proteomes" id="UP000236654">
    <property type="component" value="Unassembled WGS sequence"/>
</dbReference>
<protein>
    <submittedName>
        <fullName evidence="2">Uncharacterized protein</fullName>
    </submittedName>
</protein>
<comment type="caution">
    <text evidence="2">The sequence shown here is derived from an EMBL/GenBank/DDBJ whole genome shotgun (WGS) entry which is preliminary data.</text>
</comment>
<evidence type="ECO:0000313" key="3">
    <source>
        <dbReference type="Proteomes" id="UP000236654"/>
    </source>
</evidence>
<organism evidence="2 3">
    <name type="scientific">Brumimicrobium salinarum</name>
    <dbReference type="NCBI Taxonomy" id="2058658"/>
    <lineage>
        <taxon>Bacteria</taxon>
        <taxon>Pseudomonadati</taxon>
        <taxon>Bacteroidota</taxon>
        <taxon>Flavobacteriia</taxon>
        <taxon>Flavobacteriales</taxon>
        <taxon>Crocinitomicaceae</taxon>
        <taxon>Brumimicrobium</taxon>
    </lineage>
</organism>
<dbReference type="EMBL" id="PJNI01000001">
    <property type="protein sequence ID" value="PKR81766.1"/>
    <property type="molecule type" value="Genomic_DNA"/>
</dbReference>
<proteinExistence type="predicted"/>
<name>A0A2I0R5A1_9FLAO</name>
<gene>
    <name evidence="2" type="ORF">CW751_00040</name>
</gene>
<evidence type="ECO:0000313" key="2">
    <source>
        <dbReference type="EMBL" id="PKR81766.1"/>
    </source>
</evidence>